<dbReference type="PANTHER" id="PTHR37542:SF3">
    <property type="entry name" value="PRION-INHIBITION AND PROPAGATION HELO DOMAIN-CONTAINING PROTEIN"/>
    <property type="match status" value="1"/>
</dbReference>
<proteinExistence type="predicted"/>
<dbReference type="Gene3D" id="1.10.510.10">
    <property type="entry name" value="Transferase(Phosphotransferase) domain 1"/>
    <property type="match status" value="1"/>
</dbReference>
<evidence type="ECO:0000259" key="1">
    <source>
        <dbReference type="Pfam" id="PF14479"/>
    </source>
</evidence>
<dbReference type="STRING" id="708197.A0A166UCG6"/>
<dbReference type="Proteomes" id="UP000076552">
    <property type="component" value="Unassembled WGS sequence"/>
</dbReference>
<accession>A0A166UCG6</accession>
<comment type="caution">
    <text evidence="2">The sequence shown here is derived from an EMBL/GenBank/DDBJ whole genome shotgun (WGS) entry which is preliminary data.</text>
</comment>
<dbReference type="PANTHER" id="PTHR37542">
    <property type="entry name" value="HELO DOMAIN-CONTAINING PROTEIN-RELATED"/>
    <property type="match status" value="1"/>
</dbReference>
<dbReference type="Gene3D" id="1.20.120.1020">
    <property type="entry name" value="Prion-inhibition and propagation, HeLo domain"/>
    <property type="match status" value="1"/>
</dbReference>
<feature type="domain" description="Prion-inhibition and propagation HeLo" evidence="1">
    <location>
        <begin position="8"/>
        <end position="172"/>
    </location>
</feature>
<sequence length="546" mass="61034">MSGLELPGLVLGVLGIAIAFKGAIDTAVFIESCFDDLSTDCKYLALRYKVERGRLQLWGQLCKADDDSESILRDTPDDIKRIIVQVLGEIRSLNEKAEVMVIRYNLTTSQLPGLDINDNLYFDASLPRAVSKLSIKPRSRLRWTIKGKAEFEKVVARIRQCITNLDELAMPRAKIRLLTTALPAIVLADASPDMLQSMQDTSSSVDPTLVAAAKTIIVQQRLSEAGANGTASTITNKELQLFAGSSGLGTLFKPNGESVPVWIEWNVLSPGPGTQRYIRLINALGYMLEQVSRPELRLPPCYGIYDDLAYEAENHEKRLGFIFGLPRAVSPSVSYHPNLQYSPPQTLSSLIRDGGKEIPALGDRFHLATVLAIAFSNFHTARWLHKGFHSDNILFFQRTNDLGVTVTEPYITGFQYSRLQSEVSQSRGPLEDKKLEQYYHPQADQGFTKQRDLYGLGVVLCEIGRWKLVADSISRDKRKAMASRELWKEFLLDNVVIDLRWRMGKMYSDVVRVLLEGELPGDDVDGAFFAQEFLQKVIQPLSSCVA</sequence>
<dbReference type="AlphaFoldDB" id="A0A166UCG6"/>
<evidence type="ECO:0000313" key="2">
    <source>
        <dbReference type="EMBL" id="KZL73239.1"/>
    </source>
</evidence>
<dbReference type="Pfam" id="PF14479">
    <property type="entry name" value="HeLo"/>
    <property type="match status" value="1"/>
</dbReference>
<organism evidence="2 3">
    <name type="scientific">Colletotrichum tofieldiae</name>
    <dbReference type="NCBI Taxonomy" id="708197"/>
    <lineage>
        <taxon>Eukaryota</taxon>
        <taxon>Fungi</taxon>
        <taxon>Dikarya</taxon>
        <taxon>Ascomycota</taxon>
        <taxon>Pezizomycotina</taxon>
        <taxon>Sordariomycetes</taxon>
        <taxon>Hypocreomycetidae</taxon>
        <taxon>Glomerellales</taxon>
        <taxon>Glomerellaceae</taxon>
        <taxon>Colletotrichum</taxon>
        <taxon>Colletotrichum spaethianum species complex</taxon>
    </lineage>
</organism>
<gene>
    <name evidence="2" type="ORF">CT0861_11544</name>
</gene>
<dbReference type="InterPro" id="IPR011009">
    <property type="entry name" value="Kinase-like_dom_sf"/>
</dbReference>
<evidence type="ECO:0000313" key="3">
    <source>
        <dbReference type="Proteomes" id="UP000076552"/>
    </source>
</evidence>
<dbReference type="EMBL" id="LFIV01000047">
    <property type="protein sequence ID" value="KZL73239.1"/>
    <property type="molecule type" value="Genomic_DNA"/>
</dbReference>
<dbReference type="SUPFAM" id="SSF56112">
    <property type="entry name" value="Protein kinase-like (PK-like)"/>
    <property type="match status" value="1"/>
</dbReference>
<keyword evidence="2" id="KW-0418">Kinase</keyword>
<dbReference type="GO" id="GO:0016301">
    <property type="term" value="F:kinase activity"/>
    <property type="evidence" value="ECO:0007669"/>
    <property type="project" value="UniProtKB-KW"/>
</dbReference>
<dbReference type="InterPro" id="IPR038305">
    <property type="entry name" value="HeLo_sf"/>
</dbReference>
<keyword evidence="2" id="KW-0808">Transferase</keyword>
<protein>
    <submittedName>
        <fullName evidence="2">Protein kinase</fullName>
    </submittedName>
</protein>
<reference evidence="2 3" key="1">
    <citation type="submission" date="2015-06" db="EMBL/GenBank/DDBJ databases">
        <title>Survival trade-offs in plant roots during colonization by closely related pathogenic and mutualistic fungi.</title>
        <authorList>
            <person name="Hacquard S."/>
            <person name="Kracher B."/>
            <person name="Hiruma K."/>
            <person name="Weinman A."/>
            <person name="Muench P."/>
            <person name="Garrido Oter R."/>
            <person name="Ver Loren van Themaat E."/>
            <person name="Dallerey J.-F."/>
            <person name="Damm U."/>
            <person name="Henrissat B."/>
            <person name="Lespinet O."/>
            <person name="Thon M."/>
            <person name="Kemen E."/>
            <person name="McHardy A.C."/>
            <person name="Schulze-Lefert P."/>
            <person name="O'Connell R.J."/>
        </authorList>
    </citation>
    <scope>NUCLEOTIDE SEQUENCE [LARGE SCALE GENOMIC DNA]</scope>
    <source>
        <strain evidence="2 3">0861</strain>
    </source>
</reference>
<dbReference type="InterPro" id="IPR029498">
    <property type="entry name" value="HeLo_dom"/>
</dbReference>
<keyword evidence="3" id="KW-1185">Reference proteome</keyword>
<name>A0A166UCG6_9PEZI</name>